<feature type="transmembrane region" description="Helical" evidence="7">
    <location>
        <begin position="37"/>
        <end position="54"/>
    </location>
</feature>
<proteinExistence type="predicted"/>
<dbReference type="PRINTS" id="PR00344">
    <property type="entry name" value="BCTRLSENSOR"/>
</dbReference>
<dbReference type="CDD" id="cd00075">
    <property type="entry name" value="HATPase"/>
    <property type="match status" value="1"/>
</dbReference>
<dbReference type="PANTHER" id="PTHR43065:SF51">
    <property type="entry name" value="HISTIDINE KINASE"/>
    <property type="match status" value="1"/>
</dbReference>
<comment type="subcellular location">
    <subcellularLocation>
        <location evidence="2">Membrane</location>
    </subcellularLocation>
</comment>
<accession>A0A0R0CXV3</accession>
<evidence type="ECO:0000256" key="3">
    <source>
        <dbReference type="ARBA" id="ARBA00012438"/>
    </source>
</evidence>
<feature type="domain" description="HAMP" evidence="9">
    <location>
        <begin position="55"/>
        <end position="111"/>
    </location>
</feature>
<dbReference type="InterPro" id="IPR036097">
    <property type="entry name" value="HisK_dim/P_sf"/>
</dbReference>
<dbReference type="OrthoDB" id="1931120at2"/>
<dbReference type="InterPro" id="IPR005467">
    <property type="entry name" value="His_kinase_dom"/>
</dbReference>
<keyword evidence="7" id="KW-1133">Transmembrane helix</keyword>
<dbReference type="InterPro" id="IPR003660">
    <property type="entry name" value="HAMP_dom"/>
</dbReference>
<comment type="catalytic activity">
    <reaction evidence="1">
        <text>ATP + protein L-histidine = ADP + protein N-phospho-L-histidine.</text>
        <dbReference type="EC" id="2.7.13.3"/>
    </reaction>
</comment>
<dbReference type="PROSITE" id="PS50109">
    <property type="entry name" value="HIS_KIN"/>
    <property type="match status" value="1"/>
</dbReference>
<evidence type="ECO:0000313" key="10">
    <source>
        <dbReference type="EMBL" id="KRG71362.1"/>
    </source>
</evidence>
<evidence type="ECO:0000256" key="1">
    <source>
        <dbReference type="ARBA" id="ARBA00000085"/>
    </source>
</evidence>
<dbReference type="SUPFAM" id="SSF55874">
    <property type="entry name" value="ATPase domain of HSP90 chaperone/DNA topoisomerase II/histidine kinase"/>
    <property type="match status" value="1"/>
</dbReference>
<dbReference type="EC" id="2.7.13.3" evidence="3"/>
<dbReference type="AlphaFoldDB" id="A0A0R0CXV3"/>
<evidence type="ECO:0000256" key="7">
    <source>
        <dbReference type="SAM" id="Phobius"/>
    </source>
</evidence>
<dbReference type="RefSeq" id="WP_057626871.1">
    <property type="nucleotide sequence ID" value="NZ_LDJJ01000009.1"/>
</dbReference>
<comment type="caution">
    <text evidence="10">The sequence shown here is derived from an EMBL/GenBank/DDBJ whole genome shotgun (WGS) entry which is preliminary data.</text>
</comment>
<dbReference type="Pfam" id="PF02518">
    <property type="entry name" value="HATPase_c"/>
    <property type="match status" value="1"/>
</dbReference>
<evidence type="ECO:0000259" key="8">
    <source>
        <dbReference type="PROSITE" id="PS50109"/>
    </source>
</evidence>
<dbReference type="SUPFAM" id="SSF47384">
    <property type="entry name" value="Homodimeric domain of signal transducing histidine kinase"/>
    <property type="match status" value="1"/>
</dbReference>
<dbReference type="InterPro" id="IPR004358">
    <property type="entry name" value="Sig_transdc_His_kin-like_C"/>
</dbReference>
<reference evidence="10 11" key="1">
    <citation type="submission" date="2015-05" db="EMBL/GenBank/DDBJ databases">
        <title>Genome sequencing and analysis of members of genus Stenotrophomonas.</title>
        <authorList>
            <person name="Patil P.P."/>
            <person name="Midha S."/>
            <person name="Patil P.B."/>
        </authorList>
    </citation>
    <scope>NUCLEOTIDE SEQUENCE [LARGE SCALE GENOMIC DNA]</scope>
    <source>
        <strain evidence="10 11">DSM 18941</strain>
    </source>
</reference>
<evidence type="ECO:0000256" key="2">
    <source>
        <dbReference type="ARBA" id="ARBA00004370"/>
    </source>
</evidence>
<keyword evidence="7" id="KW-0812">Transmembrane</keyword>
<evidence type="ECO:0000313" key="11">
    <source>
        <dbReference type="Proteomes" id="UP000051863"/>
    </source>
</evidence>
<dbReference type="Gene3D" id="3.30.565.10">
    <property type="entry name" value="Histidine kinase-like ATPase, C-terminal domain"/>
    <property type="match status" value="1"/>
</dbReference>
<dbReference type="InterPro" id="IPR003594">
    <property type="entry name" value="HATPase_dom"/>
</dbReference>
<name>A0A0R0CXV3_9GAMM</name>
<sequence>MKTRSFTFTLFLRLLPVLALAAALPWFLAYWMDRGWVVAGVSTVVLLALMWWALRRATAPIRSLLRALAGTTSSYRDGEFNFGVHWRGNDEFAQLVQAHAELGDVLREQRQSLVQRELLLDTMVQNTPVAMLLLTDGGDGVQRVTFSNTAARKLLHGGWKLEGQRMHELLENMPIELRNAIARGGDSLFAVRDPDAAEDDDDDEQIYHLSRRAFHLNGRPHELLLLRLLTAELRRQEVQTWKKVIRVISHELNNSLAPIASLAHSGAELVRRGRHERLEDIFGTVEERARHLEGFIRGYARFAKLPQPQLQTVAWSQFLQGLQQQISFRMAPLVDEQYSRLDQSQFSQAMLNLLKNAHEAGADNGAADESVEVRIARLPNWLRIEVLDRGSGMNEAVLQNALMPFYSTKRNGTGLGLALTREIIEAHGGRISLQNRKDGGLCVAILLPHD</sequence>
<organism evidence="10 11">
    <name type="scientific">Stenotrophomonas terrae</name>
    <dbReference type="NCBI Taxonomy" id="405446"/>
    <lineage>
        <taxon>Bacteria</taxon>
        <taxon>Pseudomonadati</taxon>
        <taxon>Pseudomonadota</taxon>
        <taxon>Gammaproteobacteria</taxon>
        <taxon>Lysobacterales</taxon>
        <taxon>Lysobacteraceae</taxon>
        <taxon>Stenotrophomonas</taxon>
    </lineage>
</organism>
<keyword evidence="7" id="KW-0472">Membrane</keyword>
<dbReference type="PATRIC" id="fig|405446.3.peg.3887"/>
<dbReference type="PANTHER" id="PTHR43065">
    <property type="entry name" value="SENSOR HISTIDINE KINASE"/>
    <property type="match status" value="1"/>
</dbReference>
<protein>
    <recommendedName>
        <fullName evidence="3">histidine kinase</fullName>
        <ecNumber evidence="3">2.7.13.3</ecNumber>
    </recommendedName>
</protein>
<evidence type="ECO:0000256" key="6">
    <source>
        <dbReference type="ARBA" id="ARBA00022777"/>
    </source>
</evidence>
<keyword evidence="11" id="KW-1185">Reference proteome</keyword>
<dbReference type="EMBL" id="LDJJ01000009">
    <property type="protein sequence ID" value="KRG71362.1"/>
    <property type="molecule type" value="Genomic_DNA"/>
</dbReference>
<evidence type="ECO:0000256" key="4">
    <source>
        <dbReference type="ARBA" id="ARBA00022553"/>
    </source>
</evidence>
<dbReference type="SMART" id="SM00387">
    <property type="entry name" value="HATPase_c"/>
    <property type="match status" value="1"/>
</dbReference>
<dbReference type="GO" id="GO:0016020">
    <property type="term" value="C:membrane"/>
    <property type="evidence" value="ECO:0007669"/>
    <property type="project" value="UniProtKB-SubCell"/>
</dbReference>
<dbReference type="Proteomes" id="UP000051863">
    <property type="component" value="Unassembled WGS sequence"/>
</dbReference>
<dbReference type="InterPro" id="IPR036890">
    <property type="entry name" value="HATPase_C_sf"/>
</dbReference>
<keyword evidence="4" id="KW-0597">Phosphoprotein</keyword>
<evidence type="ECO:0000256" key="5">
    <source>
        <dbReference type="ARBA" id="ARBA00022679"/>
    </source>
</evidence>
<keyword evidence="5" id="KW-0808">Transferase</keyword>
<keyword evidence="6 10" id="KW-0418">Kinase</keyword>
<evidence type="ECO:0000259" key="9">
    <source>
        <dbReference type="PROSITE" id="PS50885"/>
    </source>
</evidence>
<feature type="domain" description="Histidine kinase" evidence="8">
    <location>
        <begin position="247"/>
        <end position="450"/>
    </location>
</feature>
<dbReference type="Gene3D" id="6.10.340.10">
    <property type="match status" value="1"/>
</dbReference>
<dbReference type="GO" id="GO:0000155">
    <property type="term" value="F:phosphorelay sensor kinase activity"/>
    <property type="evidence" value="ECO:0007669"/>
    <property type="project" value="InterPro"/>
</dbReference>
<gene>
    <name evidence="10" type="ORF">ABB27_03705</name>
</gene>
<dbReference type="PROSITE" id="PS50885">
    <property type="entry name" value="HAMP"/>
    <property type="match status" value="1"/>
</dbReference>